<dbReference type="EMBL" id="ML977579">
    <property type="protein sequence ID" value="KAF2002157.1"/>
    <property type="molecule type" value="Genomic_DNA"/>
</dbReference>
<reference evidence="1" key="1">
    <citation type="journal article" date="2020" name="Stud. Mycol.">
        <title>101 Dothideomycetes genomes: a test case for predicting lifestyles and emergence of pathogens.</title>
        <authorList>
            <person name="Haridas S."/>
            <person name="Albert R."/>
            <person name="Binder M."/>
            <person name="Bloem J."/>
            <person name="Labutti K."/>
            <person name="Salamov A."/>
            <person name="Andreopoulos B."/>
            <person name="Baker S."/>
            <person name="Barry K."/>
            <person name="Bills G."/>
            <person name="Bluhm B."/>
            <person name="Cannon C."/>
            <person name="Castanera R."/>
            <person name="Culley D."/>
            <person name="Daum C."/>
            <person name="Ezra D."/>
            <person name="Gonzalez J."/>
            <person name="Henrissat B."/>
            <person name="Kuo A."/>
            <person name="Liang C."/>
            <person name="Lipzen A."/>
            <person name="Lutzoni F."/>
            <person name="Magnuson J."/>
            <person name="Mondo S."/>
            <person name="Nolan M."/>
            <person name="Ohm R."/>
            <person name="Pangilinan J."/>
            <person name="Park H.-J."/>
            <person name="Ramirez L."/>
            <person name="Alfaro M."/>
            <person name="Sun H."/>
            <person name="Tritt A."/>
            <person name="Yoshinaga Y."/>
            <person name="Zwiers L.-H."/>
            <person name="Turgeon B."/>
            <person name="Goodwin S."/>
            <person name="Spatafora J."/>
            <person name="Crous P."/>
            <person name="Grigoriev I."/>
        </authorList>
    </citation>
    <scope>NUCLEOTIDE SEQUENCE</scope>
    <source>
        <strain evidence="1">CBS 123094</strain>
    </source>
</reference>
<proteinExistence type="predicted"/>
<accession>A0A6A5WKZ4</accession>
<dbReference type="Proteomes" id="UP000799779">
    <property type="component" value="Unassembled WGS sequence"/>
</dbReference>
<evidence type="ECO:0000313" key="1">
    <source>
        <dbReference type="EMBL" id="KAF2002157.1"/>
    </source>
</evidence>
<evidence type="ECO:0000313" key="2">
    <source>
        <dbReference type="Proteomes" id="UP000799779"/>
    </source>
</evidence>
<dbReference type="AlphaFoldDB" id="A0A6A5WKZ4"/>
<organism evidence="1 2">
    <name type="scientific">Amniculicola lignicola CBS 123094</name>
    <dbReference type="NCBI Taxonomy" id="1392246"/>
    <lineage>
        <taxon>Eukaryota</taxon>
        <taxon>Fungi</taxon>
        <taxon>Dikarya</taxon>
        <taxon>Ascomycota</taxon>
        <taxon>Pezizomycotina</taxon>
        <taxon>Dothideomycetes</taxon>
        <taxon>Pleosporomycetidae</taxon>
        <taxon>Pleosporales</taxon>
        <taxon>Amniculicolaceae</taxon>
        <taxon>Amniculicola</taxon>
    </lineage>
</organism>
<gene>
    <name evidence="1" type="ORF">P154DRAFT_533403</name>
</gene>
<name>A0A6A5WKZ4_9PLEO</name>
<sequence length="179" mass="19716">MDNTSHFTMFWAHFGAHSKHGDLYRALGVFPILITRPVTNGRAVRYCTPQCVSVWTLISPLLLPHGPAHPRPCPALLLKSSHQRVHALRRNLPSPAFRTGAPGSSCCVTCTVTPSSQPPAILHRLATPRMVSSAAVPQRAPATRQPWWFSSPGSLAVLRDGQPRRYWRQSCNTTARIPG</sequence>
<protein>
    <submittedName>
        <fullName evidence="1">Uncharacterized protein</fullName>
    </submittedName>
</protein>
<keyword evidence="2" id="KW-1185">Reference proteome</keyword>